<feature type="domain" description="Glycosyltransferase RgtA/B/C/D-like" evidence="10">
    <location>
        <begin position="196"/>
        <end position="334"/>
    </location>
</feature>
<evidence type="ECO:0000259" key="10">
    <source>
        <dbReference type="Pfam" id="PF13231"/>
    </source>
</evidence>
<protein>
    <recommendedName>
        <fullName evidence="10">Glycosyltransferase RgtA/B/C/D-like domain-containing protein</fullName>
    </recommendedName>
</protein>
<dbReference type="Pfam" id="PF13231">
    <property type="entry name" value="PMT_2"/>
    <property type="match status" value="1"/>
</dbReference>
<evidence type="ECO:0000313" key="12">
    <source>
        <dbReference type="Proteomes" id="UP000654345"/>
    </source>
</evidence>
<feature type="transmembrane region" description="Helical" evidence="9">
    <location>
        <begin position="438"/>
        <end position="459"/>
    </location>
</feature>
<evidence type="ECO:0000256" key="3">
    <source>
        <dbReference type="ARBA" id="ARBA00022676"/>
    </source>
</evidence>
<feature type="transmembrane region" description="Helical" evidence="9">
    <location>
        <begin position="414"/>
        <end position="432"/>
    </location>
</feature>
<dbReference type="InterPro" id="IPR050297">
    <property type="entry name" value="LipidA_mod_glycosyltrf_83"/>
</dbReference>
<sequence>MVRDETQQQANRHINTPTQSLPITPWPGIGAEQQAPERPQIHSLPQGRLILHKQENFYVSTVNRRQQRVHPLRKPSGVTSALPKVLPQQQTRIADSETRRMPRLDTLNMARHSRFPIPIWLETLGLLLVLVGVGLAHAYNMFNFPRYELDEGTYMASAWSILQGQLMPYAYGYAHPPAGWIQLATWIPLFNGFFAFGNALNTGRVIVLLYKLGSALLVYLITRRLSARRSLGLLAMGIFALTPLGITYQREIYLDNIAIFWFLLSLFLLVTGNSRLRAIIFSALTLGIAILSKEVLILLMPAMLYAVWLYTTHFQRKFALVAFGYTTLALCSAWILMALMRNEFFPYAWHLPWDNHAHLSLLQTILEQTKRTQSEGSLGTSFSQWMGLDSLLVVMSIVAPVFNLVFGFRQRNQLLLSLLALSFWLLFIRGGVVFPYYIIPLIPLVAMNCAFACATLARWISQAMHLPLLQGILILLAIAAIVPYDILHAQPIYTHDYAQEQRQAMDWMREHLPRNTVVIIPPQYFVDMSVSGGEAVGAHSPFPKAQLFFNVATDPSIYHDQLKDNWQNIDYILVDPDVILHLNMIREVRGGSSILQQALKHSIERAHFYDISIYQVQHKT</sequence>
<feature type="transmembrane region" description="Helical" evidence="9">
    <location>
        <begin position="318"/>
        <end position="340"/>
    </location>
</feature>
<feature type="transmembrane region" description="Helical" evidence="9">
    <location>
        <begin position="466"/>
        <end position="484"/>
    </location>
</feature>
<dbReference type="InterPro" id="IPR038731">
    <property type="entry name" value="RgtA/B/C-like"/>
</dbReference>
<feature type="transmembrane region" description="Helical" evidence="9">
    <location>
        <begin position="253"/>
        <end position="272"/>
    </location>
</feature>
<evidence type="ECO:0000256" key="6">
    <source>
        <dbReference type="ARBA" id="ARBA00022989"/>
    </source>
</evidence>
<evidence type="ECO:0000256" key="7">
    <source>
        <dbReference type="ARBA" id="ARBA00023136"/>
    </source>
</evidence>
<feature type="compositionally biased region" description="Polar residues" evidence="8">
    <location>
        <begin position="7"/>
        <end position="22"/>
    </location>
</feature>
<feature type="transmembrane region" description="Helical" evidence="9">
    <location>
        <begin position="177"/>
        <end position="196"/>
    </location>
</feature>
<keyword evidence="2" id="KW-1003">Cell membrane</keyword>
<feature type="region of interest" description="Disordered" evidence="8">
    <location>
        <begin position="1"/>
        <end position="25"/>
    </location>
</feature>
<keyword evidence="5 9" id="KW-0812">Transmembrane</keyword>
<proteinExistence type="predicted"/>
<evidence type="ECO:0000256" key="4">
    <source>
        <dbReference type="ARBA" id="ARBA00022679"/>
    </source>
</evidence>
<feature type="transmembrane region" description="Helical" evidence="9">
    <location>
        <begin position="278"/>
        <end position="306"/>
    </location>
</feature>
<dbReference type="Proteomes" id="UP000654345">
    <property type="component" value="Unassembled WGS sequence"/>
</dbReference>
<reference evidence="11 12" key="1">
    <citation type="journal article" date="2021" name="Int. J. Syst. Evol. Microbiol.">
        <title>Reticulibacter mediterranei gen. nov., sp. nov., within the new family Reticulibacteraceae fam. nov., and Ktedonospora formicarum gen. nov., sp. nov., Ktedonobacter robiniae sp. nov., Dictyobacter formicarum sp. nov. and Dictyobacter arantiisoli sp. nov., belonging to the class Ktedonobacteria.</title>
        <authorList>
            <person name="Yabe S."/>
            <person name="Zheng Y."/>
            <person name="Wang C.M."/>
            <person name="Sakai Y."/>
            <person name="Abe K."/>
            <person name="Yokota A."/>
            <person name="Donadio S."/>
            <person name="Cavaletti L."/>
            <person name="Monciardini P."/>
        </authorList>
    </citation>
    <scope>NUCLEOTIDE SEQUENCE [LARGE SCALE GENOMIC DNA]</scope>
    <source>
        <strain evidence="11 12">SOSP1-30</strain>
    </source>
</reference>
<evidence type="ECO:0000256" key="9">
    <source>
        <dbReference type="SAM" id="Phobius"/>
    </source>
</evidence>
<gene>
    <name evidence="11" type="ORF">KSB_13090</name>
</gene>
<evidence type="ECO:0000256" key="5">
    <source>
        <dbReference type="ARBA" id="ARBA00022692"/>
    </source>
</evidence>
<keyword evidence="7 9" id="KW-0472">Membrane</keyword>
<keyword evidence="4" id="KW-0808">Transferase</keyword>
<dbReference type="PANTHER" id="PTHR33908">
    <property type="entry name" value="MANNOSYLTRANSFERASE YKCB-RELATED"/>
    <property type="match status" value="1"/>
</dbReference>
<keyword evidence="6 9" id="KW-1133">Transmembrane helix</keyword>
<comment type="caution">
    <text evidence="11">The sequence shown here is derived from an EMBL/GenBank/DDBJ whole genome shotgun (WGS) entry which is preliminary data.</text>
</comment>
<dbReference type="PANTHER" id="PTHR33908:SF11">
    <property type="entry name" value="MEMBRANE PROTEIN"/>
    <property type="match status" value="1"/>
</dbReference>
<comment type="subcellular location">
    <subcellularLocation>
        <location evidence="1">Cell membrane</location>
        <topology evidence="1">Multi-pass membrane protein</topology>
    </subcellularLocation>
</comment>
<accession>A0ABQ3UJE3</accession>
<evidence type="ECO:0000256" key="8">
    <source>
        <dbReference type="SAM" id="MobiDB-lite"/>
    </source>
</evidence>
<feature type="transmembrane region" description="Helical" evidence="9">
    <location>
        <begin position="203"/>
        <end position="221"/>
    </location>
</feature>
<feature type="transmembrane region" description="Helical" evidence="9">
    <location>
        <begin position="385"/>
        <end position="407"/>
    </location>
</feature>
<name>A0ABQ3UJE3_9CHLR</name>
<evidence type="ECO:0000256" key="2">
    <source>
        <dbReference type="ARBA" id="ARBA00022475"/>
    </source>
</evidence>
<keyword evidence="3" id="KW-0328">Glycosyltransferase</keyword>
<dbReference type="EMBL" id="BNJG01000001">
    <property type="protein sequence ID" value="GHO52834.1"/>
    <property type="molecule type" value="Genomic_DNA"/>
</dbReference>
<evidence type="ECO:0000256" key="1">
    <source>
        <dbReference type="ARBA" id="ARBA00004651"/>
    </source>
</evidence>
<keyword evidence="12" id="KW-1185">Reference proteome</keyword>
<dbReference type="RefSeq" id="WP_201369698.1">
    <property type="nucleotide sequence ID" value="NZ_BNJG01000001.1"/>
</dbReference>
<evidence type="ECO:0000313" key="11">
    <source>
        <dbReference type="EMBL" id="GHO52834.1"/>
    </source>
</evidence>
<feature type="transmembrane region" description="Helical" evidence="9">
    <location>
        <begin position="227"/>
        <end position="246"/>
    </location>
</feature>
<feature type="transmembrane region" description="Helical" evidence="9">
    <location>
        <begin position="119"/>
        <end position="139"/>
    </location>
</feature>
<organism evidence="11 12">
    <name type="scientific">Ktedonobacter robiniae</name>
    <dbReference type="NCBI Taxonomy" id="2778365"/>
    <lineage>
        <taxon>Bacteria</taxon>
        <taxon>Bacillati</taxon>
        <taxon>Chloroflexota</taxon>
        <taxon>Ktedonobacteria</taxon>
        <taxon>Ktedonobacterales</taxon>
        <taxon>Ktedonobacteraceae</taxon>
        <taxon>Ktedonobacter</taxon>
    </lineage>
</organism>